<keyword evidence="11" id="KW-0482">Metalloprotease</keyword>
<evidence type="ECO:0000256" key="8">
    <source>
        <dbReference type="ARBA" id="ARBA00022801"/>
    </source>
</evidence>
<evidence type="ECO:0000313" key="16">
    <source>
        <dbReference type="Proteomes" id="UP000033999"/>
    </source>
</evidence>
<protein>
    <submittedName>
        <fullName evidence="15">Transmembrane protein</fullName>
    </submittedName>
</protein>
<dbReference type="PANTHER" id="PTHR35864:SF1">
    <property type="entry name" value="ZINC METALLOPROTEASE YWHC-RELATED"/>
    <property type="match status" value="1"/>
</dbReference>
<evidence type="ECO:0000256" key="12">
    <source>
        <dbReference type="ARBA" id="ARBA00023136"/>
    </source>
</evidence>
<dbReference type="GO" id="GO:0005886">
    <property type="term" value="C:plasma membrane"/>
    <property type="evidence" value="ECO:0007669"/>
    <property type="project" value="UniProtKB-SubCell"/>
</dbReference>
<comment type="similarity">
    <text evidence="3">Belongs to the peptidase M50B family.</text>
</comment>
<evidence type="ECO:0000259" key="14">
    <source>
        <dbReference type="Pfam" id="PF02163"/>
    </source>
</evidence>
<evidence type="ECO:0000256" key="4">
    <source>
        <dbReference type="ARBA" id="ARBA00022475"/>
    </source>
</evidence>
<feature type="transmembrane region" description="Helical" evidence="13">
    <location>
        <begin position="6"/>
        <end position="29"/>
    </location>
</feature>
<dbReference type="EMBL" id="LCKX01000008">
    <property type="protein sequence ID" value="KKU07616.1"/>
    <property type="molecule type" value="Genomic_DNA"/>
</dbReference>
<dbReference type="InterPro" id="IPR008915">
    <property type="entry name" value="Peptidase_M50"/>
</dbReference>
<feature type="transmembrane region" description="Helical" evidence="13">
    <location>
        <begin position="50"/>
        <end position="74"/>
    </location>
</feature>
<evidence type="ECO:0000256" key="3">
    <source>
        <dbReference type="ARBA" id="ARBA00007931"/>
    </source>
</evidence>
<keyword evidence="7" id="KW-0479">Metal-binding</keyword>
<accession>A0A0G1MH07</accession>
<keyword evidence="4" id="KW-1003">Cell membrane</keyword>
<feature type="domain" description="Peptidase M50" evidence="14">
    <location>
        <begin position="121"/>
        <end position="178"/>
    </location>
</feature>
<keyword evidence="8" id="KW-0378">Hydrolase</keyword>
<name>A0A0G1MH07_9BACT</name>
<organism evidence="15 16">
    <name type="scientific">Candidatus Magasanikbacteria bacterium GW2011_GWA2_45_39</name>
    <dbReference type="NCBI Taxonomy" id="1619041"/>
    <lineage>
        <taxon>Bacteria</taxon>
        <taxon>Candidatus Magasanikiibacteriota</taxon>
    </lineage>
</organism>
<evidence type="ECO:0000256" key="6">
    <source>
        <dbReference type="ARBA" id="ARBA00022692"/>
    </source>
</evidence>
<keyword evidence="9" id="KW-0862">Zinc</keyword>
<evidence type="ECO:0000256" key="13">
    <source>
        <dbReference type="SAM" id="Phobius"/>
    </source>
</evidence>
<evidence type="ECO:0000256" key="9">
    <source>
        <dbReference type="ARBA" id="ARBA00022833"/>
    </source>
</evidence>
<feature type="transmembrane region" description="Helical" evidence="13">
    <location>
        <begin position="171"/>
        <end position="199"/>
    </location>
</feature>
<dbReference type="Proteomes" id="UP000033999">
    <property type="component" value="Unassembled WGS sequence"/>
</dbReference>
<dbReference type="InterPro" id="IPR044537">
    <property type="entry name" value="Rip2-like"/>
</dbReference>
<proteinExistence type="inferred from homology"/>
<evidence type="ECO:0000313" key="15">
    <source>
        <dbReference type="EMBL" id="KKU07616.1"/>
    </source>
</evidence>
<evidence type="ECO:0000256" key="2">
    <source>
        <dbReference type="ARBA" id="ARBA00004651"/>
    </source>
</evidence>
<evidence type="ECO:0000256" key="7">
    <source>
        <dbReference type="ARBA" id="ARBA00022723"/>
    </source>
</evidence>
<evidence type="ECO:0000256" key="11">
    <source>
        <dbReference type="ARBA" id="ARBA00023049"/>
    </source>
</evidence>
<comment type="caution">
    <text evidence="15">The sequence shown here is derived from an EMBL/GenBank/DDBJ whole genome shotgun (WGS) entry which is preliminary data.</text>
</comment>
<evidence type="ECO:0000256" key="5">
    <source>
        <dbReference type="ARBA" id="ARBA00022670"/>
    </source>
</evidence>
<dbReference type="AlphaFoldDB" id="A0A0G1MH07"/>
<comment type="subcellular location">
    <subcellularLocation>
        <location evidence="2">Cell membrane</location>
        <topology evidence="2">Multi-pass membrane protein</topology>
    </subcellularLocation>
</comment>
<dbReference type="GO" id="GO:0008237">
    <property type="term" value="F:metallopeptidase activity"/>
    <property type="evidence" value="ECO:0007669"/>
    <property type="project" value="UniProtKB-KW"/>
</dbReference>
<gene>
    <name evidence="15" type="ORF">UX10_C0008G0019</name>
</gene>
<sequence>MNPLSLVFYFIIIVPSSIIHEYMHGWVANQLGDPTAKYAGRLSLDPRVHIDLWGTIIMPIVLFVFSGGSFMFAYAKPVPFNPYNLRHGKWGPAIVGAAGPLANLAVAAVFGSFIRFFPYAAVSSMLAIIVYANVMLAIFNLVPIPPLDGSKILYALLPPSMDNVRAFLDRYGFFILLFFIFYAFQVISPIIQWVFTLLVGGRVMF</sequence>
<dbReference type="Pfam" id="PF02163">
    <property type="entry name" value="Peptidase_M50"/>
    <property type="match status" value="1"/>
</dbReference>
<keyword evidence="10 13" id="KW-1133">Transmembrane helix</keyword>
<dbReference type="GO" id="GO:0006508">
    <property type="term" value="P:proteolysis"/>
    <property type="evidence" value="ECO:0007669"/>
    <property type="project" value="UniProtKB-KW"/>
</dbReference>
<evidence type="ECO:0000256" key="10">
    <source>
        <dbReference type="ARBA" id="ARBA00022989"/>
    </source>
</evidence>
<keyword evidence="6 13" id="KW-0812">Transmembrane</keyword>
<feature type="transmembrane region" description="Helical" evidence="13">
    <location>
        <begin position="126"/>
        <end position="144"/>
    </location>
</feature>
<dbReference type="InterPro" id="IPR052348">
    <property type="entry name" value="Metallopeptidase_M50B"/>
</dbReference>
<dbReference type="PANTHER" id="PTHR35864">
    <property type="entry name" value="ZINC METALLOPROTEASE MJ0611-RELATED"/>
    <property type="match status" value="1"/>
</dbReference>
<keyword evidence="5" id="KW-0645">Protease</keyword>
<keyword evidence="12 13" id="KW-0472">Membrane</keyword>
<reference evidence="15 16" key="1">
    <citation type="journal article" date="2015" name="Nature">
        <title>rRNA introns, odd ribosomes, and small enigmatic genomes across a large radiation of phyla.</title>
        <authorList>
            <person name="Brown C.T."/>
            <person name="Hug L.A."/>
            <person name="Thomas B.C."/>
            <person name="Sharon I."/>
            <person name="Castelle C.J."/>
            <person name="Singh A."/>
            <person name="Wilkins M.J."/>
            <person name="Williams K.H."/>
            <person name="Banfield J.F."/>
        </authorList>
    </citation>
    <scope>NUCLEOTIDE SEQUENCE [LARGE SCALE GENOMIC DNA]</scope>
</reference>
<dbReference type="GO" id="GO:0046872">
    <property type="term" value="F:metal ion binding"/>
    <property type="evidence" value="ECO:0007669"/>
    <property type="project" value="UniProtKB-KW"/>
</dbReference>
<feature type="transmembrane region" description="Helical" evidence="13">
    <location>
        <begin position="94"/>
        <end position="114"/>
    </location>
</feature>
<evidence type="ECO:0000256" key="1">
    <source>
        <dbReference type="ARBA" id="ARBA00001947"/>
    </source>
</evidence>
<dbReference type="CDD" id="cd06158">
    <property type="entry name" value="S2P-M50_like_1"/>
    <property type="match status" value="1"/>
</dbReference>
<comment type="cofactor">
    <cofactor evidence="1">
        <name>Zn(2+)</name>
        <dbReference type="ChEBI" id="CHEBI:29105"/>
    </cofactor>
</comment>